<evidence type="ECO:0000313" key="1">
    <source>
        <dbReference type="EMBL" id="KGA96866.1"/>
    </source>
</evidence>
<dbReference type="AlphaFoldDB" id="A0A094WJ55"/>
<protein>
    <submittedName>
        <fullName evidence="1">Uncharacterized protein</fullName>
    </submittedName>
</protein>
<reference evidence="2 4" key="2">
    <citation type="submission" date="2014-01" db="EMBL/GenBank/DDBJ databases">
        <title>Draft genome sequencing of Bacillus alcalophilus CGMCC 1.3604.</title>
        <authorList>
            <person name="Yang J."/>
            <person name="Diao L."/>
            <person name="Yang S."/>
        </authorList>
    </citation>
    <scope>NUCLEOTIDE SEQUENCE [LARGE SCALE GENOMIC DNA]</scope>
    <source>
        <strain evidence="2 4">CGMCC 1.3604</strain>
    </source>
</reference>
<keyword evidence="3" id="KW-1185">Reference proteome</keyword>
<dbReference type="EMBL" id="JALP01000078">
    <property type="protein sequence ID" value="THG91308.1"/>
    <property type="molecule type" value="Genomic_DNA"/>
</dbReference>
<gene>
    <name evidence="2" type="ORF">AJ85_05655</name>
    <name evidence="1" type="ORF">BALCAV_0213695</name>
</gene>
<dbReference type="RefSeq" id="WP_003321274.1">
    <property type="nucleotide sequence ID" value="NZ_ALPT02000044.1"/>
</dbReference>
<evidence type="ECO:0000313" key="3">
    <source>
        <dbReference type="Proteomes" id="UP000002754"/>
    </source>
</evidence>
<dbReference type="eggNOG" id="ENOG503055G">
    <property type="taxonomic scope" value="Bacteria"/>
</dbReference>
<dbReference type="Proteomes" id="UP000297014">
    <property type="component" value="Unassembled WGS sequence"/>
</dbReference>
<reference evidence="1 3" key="1">
    <citation type="journal article" date="2014" name="Genome Announc.">
        <title>Draft Genome Sequence of Bacillus alcalophilus AV1934, a Classic Alkaliphile Isolated from Human Feces in 1934.</title>
        <authorList>
            <person name="Attie O."/>
            <person name="Jayaprakash A."/>
            <person name="Shah H."/>
            <person name="Paulsen I.T."/>
            <person name="Morino M."/>
            <person name="Takahashi Y."/>
            <person name="Narumi I."/>
            <person name="Sachidanandam R."/>
            <person name="Satoh K."/>
            <person name="Ito M."/>
            <person name="Krulwich T.A."/>
        </authorList>
    </citation>
    <scope>NUCLEOTIDE SEQUENCE [LARGE SCALE GENOMIC DNA]</scope>
    <source>
        <strain evidence="1 3">AV1934</strain>
    </source>
</reference>
<accession>A0A094WJ55</accession>
<name>A0A094WJ55_ALKAL</name>
<dbReference type="OrthoDB" id="1679953at2"/>
<dbReference type="Proteomes" id="UP000002754">
    <property type="component" value="Unassembled WGS sequence"/>
</dbReference>
<dbReference type="STRING" id="1218173.BALCAV_0213695"/>
<proteinExistence type="predicted"/>
<organism evidence="1 3">
    <name type="scientific">Alkalihalobacillus alcalophilus ATCC 27647 = CGMCC 1.3604</name>
    <dbReference type="NCBI Taxonomy" id="1218173"/>
    <lineage>
        <taxon>Bacteria</taxon>
        <taxon>Bacillati</taxon>
        <taxon>Bacillota</taxon>
        <taxon>Bacilli</taxon>
        <taxon>Bacillales</taxon>
        <taxon>Bacillaceae</taxon>
        <taxon>Alkalihalobacillus</taxon>
    </lineage>
</organism>
<evidence type="ECO:0000313" key="4">
    <source>
        <dbReference type="Proteomes" id="UP000297014"/>
    </source>
</evidence>
<evidence type="ECO:0000313" key="2">
    <source>
        <dbReference type="EMBL" id="THG91308.1"/>
    </source>
</evidence>
<sequence>MREAIRLHLIENIPEINEQCFEPHAAGEGVDPPYLVVRQGTDVEDSPWAGFRQIIEVWPYLKKTSFGDLDKLNKKVIEVLDQQLLTTETGEVFSCLYQGSVGGDDVVDEWDAITRGLRFAVVAIHHVNKTEMQGDPWVEATAKWSEGILGDKWTVYRDILPLGYQRPALLLRLGGLETEQRNRSLFEVRKQVIGHFFGSDAQEQILGAALITEALAEAIKIPLSIEDRRFLTVQNPRLNAGANAITNGQLNVTFKRTTSRISQEVTPIREIFNRFNIH</sequence>
<comment type="caution">
    <text evidence="1">The sequence shown here is derived from an EMBL/GenBank/DDBJ whole genome shotgun (WGS) entry which is preliminary data.</text>
</comment>
<dbReference type="EMBL" id="ALPT02000044">
    <property type="protein sequence ID" value="KGA96866.1"/>
    <property type="molecule type" value="Genomic_DNA"/>
</dbReference>